<accession>A0A8E4XXZ0</accession>
<name>A0A8E4XXZ0_9CAUD</name>
<gene>
    <name evidence="1" type="ORF">Molly1_36</name>
</gene>
<evidence type="ECO:0000313" key="2">
    <source>
        <dbReference type="Proteomes" id="UP000693768"/>
    </source>
</evidence>
<keyword evidence="2" id="KW-1185">Reference proteome</keyword>
<evidence type="ECO:0000313" key="1">
    <source>
        <dbReference type="EMBL" id="QQO97518.1"/>
    </source>
</evidence>
<proteinExistence type="predicted"/>
<dbReference type="EMBL" id="MT732451">
    <property type="protein sequence ID" value="QQO97518.1"/>
    <property type="molecule type" value="Genomic_DNA"/>
</dbReference>
<dbReference type="Proteomes" id="UP000693768">
    <property type="component" value="Segment"/>
</dbReference>
<organism evidence="1 2">
    <name type="scientific">Maribacter phage Molly_1</name>
    <dbReference type="NCBI Taxonomy" id="2745685"/>
    <lineage>
        <taxon>Viruses</taxon>
        <taxon>Duplodnaviria</taxon>
        <taxon>Heunggongvirae</taxon>
        <taxon>Uroviricota</taxon>
        <taxon>Caudoviricetes</taxon>
        <taxon>Molycolviridae</taxon>
        <taxon>Mollyvirus</taxon>
        <taxon>Mollyvirus molly</taxon>
    </lineage>
</organism>
<reference evidence="1" key="1">
    <citation type="submission" date="2020-07" db="EMBL/GenBank/DDBJ databases">
        <title>Highly diverse flavobacterial phages as mortality factor during North Sea spring blooms.</title>
        <authorList>
            <person name="Bartlau N."/>
            <person name="Wichels A."/>
            <person name="Krohne G."/>
            <person name="Adriaenssens E.M."/>
            <person name="Heins A."/>
            <person name="Fuchs B.M."/>
            <person name="Amann R."/>
            <person name="Moraru C."/>
        </authorList>
    </citation>
    <scope>NUCLEOTIDE SEQUENCE</scope>
</reference>
<protein>
    <submittedName>
        <fullName evidence="1">Uncharacterized protein</fullName>
    </submittedName>
</protein>
<sequence>MDENLKKLVSDVKPPLHLVEAKSETNKEGVYCEFVSLHALTRPARREFLHNNYIEAQAIMELEGKSYLVINQETKKGKHRSTSKSSYAIGDKTDHGIITRIEFNRVPQRKGVKDVIFGFLYFIK</sequence>